<dbReference type="PROSITE" id="PS50172">
    <property type="entry name" value="BRCT"/>
    <property type="match status" value="1"/>
</dbReference>
<dbReference type="InterPro" id="IPR036397">
    <property type="entry name" value="RNaseH_sf"/>
</dbReference>
<evidence type="ECO:0000313" key="4">
    <source>
        <dbReference type="EMBL" id="QQC58556.1"/>
    </source>
</evidence>
<dbReference type="CDD" id="cd17748">
    <property type="entry name" value="BRCT_DNA_ligase_like"/>
    <property type="match status" value="1"/>
</dbReference>
<proteinExistence type="predicted"/>
<evidence type="ECO:0000313" key="5">
    <source>
        <dbReference type="Proteomes" id="UP000594975"/>
    </source>
</evidence>
<feature type="domain" description="BRCT" evidence="2">
    <location>
        <begin position="221"/>
        <end position="319"/>
    </location>
</feature>
<evidence type="ECO:0000313" key="3">
    <source>
        <dbReference type="EMBL" id="QPT54441.1"/>
    </source>
</evidence>
<dbReference type="RefSeq" id="WP_061225884.1">
    <property type="nucleotide sequence ID" value="NZ_CP065738.1"/>
</dbReference>
<gene>
    <name evidence="3" type="ORF">I6G21_04590</name>
    <name evidence="4" type="ORF">I6H58_05960</name>
</gene>
<dbReference type="AlphaFoldDB" id="A0A7T4MS41"/>
<dbReference type="PANTHER" id="PTHR30231">
    <property type="entry name" value="DNA POLYMERASE III SUBUNIT EPSILON"/>
    <property type="match status" value="1"/>
</dbReference>
<reference evidence="5 6" key="1">
    <citation type="submission" date="2020-12" db="EMBL/GenBank/DDBJ databases">
        <title>FDA dAtabase for Regulatory Grade micrObial Sequences (FDA-ARGOS): Supporting development and validation of Infectious Disease Dx tests.</title>
        <authorList>
            <person name="Sproer C."/>
            <person name="Gronow S."/>
            <person name="Severitt S."/>
            <person name="Schroder I."/>
            <person name="Tallon L."/>
            <person name="Sadzewicz L."/>
            <person name="Zhao X."/>
            <person name="Boylan J."/>
            <person name="Ott S."/>
            <person name="Bowen H."/>
            <person name="Vavikolanu K."/>
            <person name="Mehta A."/>
            <person name="Aluvathingal J."/>
            <person name="Nadendla S."/>
            <person name="Lowell S."/>
            <person name="Myers T."/>
            <person name="Yan Y."/>
            <person name="Sichtig H."/>
        </authorList>
    </citation>
    <scope>NUCLEOTIDE SEQUENCE [LARGE SCALE GENOMIC DNA]</scope>
    <source>
        <strain evidence="4 6">FDAARGOS_1001</strain>
        <strain evidence="3 5">FDAARGOS_864</strain>
    </source>
</reference>
<evidence type="ECO:0000313" key="6">
    <source>
        <dbReference type="Proteomes" id="UP000595221"/>
    </source>
</evidence>
<dbReference type="Proteomes" id="UP000595221">
    <property type="component" value="Chromosome"/>
</dbReference>
<dbReference type="SUPFAM" id="SSF52113">
    <property type="entry name" value="BRCT domain"/>
    <property type="match status" value="1"/>
</dbReference>
<dbReference type="Proteomes" id="UP000594975">
    <property type="component" value="Chromosome"/>
</dbReference>
<dbReference type="InterPro" id="IPR012337">
    <property type="entry name" value="RNaseH-like_sf"/>
</dbReference>
<name>A0A7T4MS41_9MICC</name>
<dbReference type="Gene3D" id="3.30.420.10">
    <property type="entry name" value="Ribonuclease H-like superfamily/Ribonuclease H"/>
    <property type="match status" value="1"/>
</dbReference>
<keyword evidence="1" id="KW-0378">Hydrolase</keyword>
<organism evidence="4 6">
    <name type="scientific">Rothia kristinae</name>
    <dbReference type="NCBI Taxonomy" id="37923"/>
    <lineage>
        <taxon>Bacteria</taxon>
        <taxon>Bacillati</taxon>
        <taxon>Actinomycetota</taxon>
        <taxon>Actinomycetes</taxon>
        <taxon>Micrococcales</taxon>
        <taxon>Micrococcaceae</taxon>
        <taxon>Rothia</taxon>
    </lineage>
</organism>
<keyword evidence="1" id="KW-0269">Exonuclease</keyword>
<dbReference type="GO" id="GO:0008408">
    <property type="term" value="F:3'-5' exonuclease activity"/>
    <property type="evidence" value="ECO:0007669"/>
    <property type="project" value="TreeGrafter"/>
</dbReference>
<dbReference type="EMBL" id="CP065738">
    <property type="protein sequence ID" value="QPT54441.1"/>
    <property type="molecule type" value="Genomic_DNA"/>
</dbReference>
<dbReference type="GeneID" id="61262646"/>
<dbReference type="KEGG" id="rkr:I6G21_04590"/>
<dbReference type="EMBL" id="CP066078">
    <property type="protein sequence ID" value="QQC58556.1"/>
    <property type="molecule type" value="Genomic_DNA"/>
</dbReference>
<dbReference type="Pfam" id="PF00929">
    <property type="entry name" value="RNase_T"/>
    <property type="match status" value="1"/>
</dbReference>
<protein>
    <submittedName>
        <fullName evidence="4">3'-5' exoribonuclease</fullName>
    </submittedName>
</protein>
<dbReference type="Gene3D" id="3.40.50.10190">
    <property type="entry name" value="BRCT domain"/>
    <property type="match status" value="1"/>
</dbReference>
<dbReference type="SUPFAM" id="SSF53098">
    <property type="entry name" value="Ribonuclease H-like"/>
    <property type="match status" value="1"/>
</dbReference>
<dbReference type="InterPro" id="IPR001357">
    <property type="entry name" value="BRCT_dom"/>
</dbReference>
<accession>A0A7T4MS41</accession>
<dbReference type="FunFam" id="3.30.420.10:FF:000045">
    <property type="entry name" value="3'-5' exonuclease DinG"/>
    <property type="match status" value="1"/>
</dbReference>
<dbReference type="GO" id="GO:0003676">
    <property type="term" value="F:nucleic acid binding"/>
    <property type="evidence" value="ECO:0007669"/>
    <property type="project" value="InterPro"/>
</dbReference>
<dbReference type="GO" id="GO:0005829">
    <property type="term" value="C:cytosol"/>
    <property type="evidence" value="ECO:0007669"/>
    <property type="project" value="TreeGrafter"/>
</dbReference>
<evidence type="ECO:0000259" key="2">
    <source>
        <dbReference type="PROSITE" id="PS50172"/>
    </source>
</evidence>
<dbReference type="InterPro" id="IPR036420">
    <property type="entry name" value="BRCT_dom_sf"/>
</dbReference>
<evidence type="ECO:0000256" key="1">
    <source>
        <dbReference type="ARBA" id="ARBA00022839"/>
    </source>
</evidence>
<dbReference type="SMART" id="SM00479">
    <property type="entry name" value="EXOIII"/>
    <property type="match status" value="1"/>
</dbReference>
<sequence>MNTEQIVALDFETANEQRASACAIGMVRADASGQIIDRYSTLLRPAPGFDYFSHFNVSIHGITAEDVEDAPTFEEALPELREFIGESPVIAHNMAFDYSVWNAASAAIGQPGLNSRRLCTLRIARQILRRHDRPNDLKTLAAEFAPEVDFAHHRASDDAAACLHVLFGMLPNIQVDLATLVREFSLDSSGRRPLGSRFYASRSGSLAALDTIDEVEIESWPDSDILAGAGICFTGTLDRMNRNTAKALVRKLGGTPQDGVTKKTRILVEGISDPARWRPGADGSSKTRKARALAESGQQIEAMTEETFFAMLSELEASQ</sequence>
<dbReference type="PANTHER" id="PTHR30231:SF42">
    <property type="entry name" value="EXONUCLEASE"/>
    <property type="match status" value="1"/>
</dbReference>
<dbReference type="InterPro" id="IPR013520">
    <property type="entry name" value="Ribonucl_H"/>
</dbReference>
<keyword evidence="1" id="KW-0540">Nuclease</keyword>